<dbReference type="PROSITE" id="PS00036">
    <property type="entry name" value="BZIP_BASIC"/>
    <property type="match status" value="1"/>
</dbReference>
<feature type="compositionally biased region" description="Basic and acidic residues" evidence="2">
    <location>
        <begin position="273"/>
        <end position="292"/>
    </location>
</feature>
<feature type="region of interest" description="Disordered" evidence="2">
    <location>
        <begin position="155"/>
        <end position="181"/>
    </location>
</feature>
<evidence type="ECO:0000313" key="5">
    <source>
        <dbReference type="Proteomes" id="UP000279259"/>
    </source>
</evidence>
<dbReference type="Gene3D" id="1.20.5.170">
    <property type="match status" value="1"/>
</dbReference>
<gene>
    <name evidence="4" type="ORF">EHS25_004855</name>
</gene>
<feature type="compositionally biased region" description="Basic residues" evidence="2">
    <location>
        <begin position="295"/>
        <end position="304"/>
    </location>
</feature>
<feature type="region of interest" description="Disordered" evidence="2">
    <location>
        <begin position="273"/>
        <end position="304"/>
    </location>
</feature>
<feature type="region of interest" description="Disordered" evidence="2">
    <location>
        <begin position="214"/>
        <end position="239"/>
    </location>
</feature>
<feature type="coiled-coil region" evidence="1">
    <location>
        <begin position="334"/>
        <end position="361"/>
    </location>
</feature>
<feature type="domain" description="BZIP" evidence="3">
    <location>
        <begin position="300"/>
        <end position="315"/>
    </location>
</feature>
<dbReference type="EMBL" id="RSCD01000020">
    <property type="protein sequence ID" value="RSH85459.1"/>
    <property type="molecule type" value="Genomic_DNA"/>
</dbReference>
<name>A0A427Y309_9TREE</name>
<dbReference type="AlphaFoldDB" id="A0A427Y309"/>
<evidence type="ECO:0000313" key="4">
    <source>
        <dbReference type="EMBL" id="RSH85459.1"/>
    </source>
</evidence>
<dbReference type="InterPro" id="IPR046347">
    <property type="entry name" value="bZIP_sf"/>
</dbReference>
<accession>A0A427Y309</accession>
<dbReference type="GO" id="GO:0003700">
    <property type="term" value="F:DNA-binding transcription factor activity"/>
    <property type="evidence" value="ECO:0007669"/>
    <property type="project" value="InterPro"/>
</dbReference>
<sequence length="405" mass="44414">METNGLFPTSHPTFTSPTHLSSPLSPNLKSPSAYTGHTAWAETAIQTSAVVAETLSERDSLHSQSCDPPALFSCSGNTPPMAKTDSPHLLFSSISEFQPKWSPFGFTHTLSPAGNALGALEMIHATNYNSYSQSSMSPVVPDVLGGIRNGSFRIPDGYGLSNTQQQRPASISEGSTNPQAINPELLQPYEQHSAGVPVSPLRSVSCHLFDSESEYDGPATAAARRKQSEGDIGLETGDRVLEASSAGEGANLVKRRRNLAWLSRSDLKRYEREAKERDMEKQREMAEFEHGPTKGNKREKRRMQNRLAQRTFRARSKIHQQEVADHLSDLEAMTKAQAERLSKLTALVERLQRENASLKKCRWSAAFGHFRNSARGAPFSLEGVQEQVPSDGQGEARAGLKQATQ</sequence>
<protein>
    <recommendedName>
        <fullName evidence="3">BZIP domain-containing protein</fullName>
    </recommendedName>
</protein>
<evidence type="ECO:0000259" key="3">
    <source>
        <dbReference type="PROSITE" id="PS00036"/>
    </source>
</evidence>
<dbReference type="SUPFAM" id="SSF57959">
    <property type="entry name" value="Leucine zipper domain"/>
    <property type="match status" value="1"/>
</dbReference>
<feature type="region of interest" description="Disordered" evidence="2">
    <location>
        <begin position="1"/>
        <end position="29"/>
    </location>
</feature>
<feature type="compositionally biased region" description="Low complexity" evidence="2">
    <location>
        <begin position="7"/>
        <end position="29"/>
    </location>
</feature>
<dbReference type="Proteomes" id="UP000279259">
    <property type="component" value="Unassembled WGS sequence"/>
</dbReference>
<dbReference type="CDD" id="cd14688">
    <property type="entry name" value="bZIP_YAP"/>
    <property type="match status" value="1"/>
</dbReference>
<keyword evidence="5" id="KW-1185">Reference proteome</keyword>
<evidence type="ECO:0000256" key="2">
    <source>
        <dbReference type="SAM" id="MobiDB-lite"/>
    </source>
</evidence>
<dbReference type="InterPro" id="IPR004827">
    <property type="entry name" value="bZIP"/>
</dbReference>
<feature type="region of interest" description="Disordered" evidence="2">
    <location>
        <begin position="381"/>
        <end position="405"/>
    </location>
</feature>
<organism evidence="4 5">
    <name type="scientific">Saitozyma podzolica</name>
    <dbReference type="NCBI Taxonomy" id="1890683"/>
    <lineage>
        <taxon>Eukaryota</taxon>
        <taxon>Fungi</taxon>
        <taxon>Dikarya</taxon>
        <taxon>Basidiomycota</taxon>
        <taxon>Agaricomycotina</taxon>
        <taxon>Tremellomycetes</taxon>
        <taxon>Tremellales</taxon>
        <taxon>Trimorphomycetaceae</taxon>
        <taxon>Saitozyma</taxon>
    </lineage>
</organism>
<dbReference type="OrthoDB" id="4155149at2759"/>
<evidence type="ECO:0000256" key="1">
    <source>
        <dbReference type="SAM" id="Coils"/>
    </source>
</evidence>
<feature type="compositionally biased region" description="Polar residues" evidence="2">
    <location>
        <begin position="160"/>
        <end position="180"/>
    </location>
</feature>
<proteinExistence type="predicted"/>
<comment type="caution">
    <text evidence="4">The sequence shown here is derived from an EMBL/GenBank/DDBJ whole genome shotgun (WGS) entry which is preliminary data.</text>
</comment>
<reference evidence="4 5" key="1">
    <citation type="submission" date="2018-11" db="EMBL/GenBank/DDBJ databases">
        <title>Genome sequence of Saitozyma podzolica DSM 27192.</title>
        <authorList>
            <person name="Aliyu H."/>
            <person name="Gorte O."/>
            <person name="Ochsenreither K."/>
        </authorList>
    </citation>
    <scope>NUCLEOTIDE SEQUENCE [LARGE SCALE GENOMIC DNA]</scope>
    <source>
        <strain evidence="4 5">DSM 27192</strain>
    </source>
</reference>
<dbReference type="STRING" id="1890683.A0A427Y309"/>
<dbReference type="Pfam" id="PF07716">
    <property type="entry name" value="bZIP_2"/>
    <property type="match status" value="1"/>
</dbReference>
<keyword evidence="1" id="KW-0175">Coiled coil</keyword>